<comment type="catalytic activity">
    <reaction evidence="6">
        <text>a 1,2-diacyl-sn-glycerol + ATP = a 1,2-diacyl-sn-glycero-3-phosphate + ADP + H(+)</text>
        <dbReference type="Rhea" id="RHEA:10272"/>
        <dbReference type="ChEBI" id="CHEBI:15378"/>
        <dbReference type="ChEBI" id="CHEBI:17815"/>
        <dbReference type="ChEBI" id="CHEBI:30616"/>
        <dbReference type="ChEBI" id="CHEBI:58608"/>
        <dbReference type="ChEBI" id="CHEBI:456216"/>
        <dbReference type="EC" id="2.7.1.107"/>
    </reaction>
</comment>
<evidence type="ECO:0000256" key="4">
    <source>
        <dbReference type="ARBA" id="ARBA00022777"/>
    </source>
</evidence>
<dbReference type="Pfam" id="PF00609">
    <property type="entry name" value="DAGK_acc"/>
    <property type="match status" value="1"/>
</dbReference>
<dbReference type="EC" id="2.7.1.107" evidence="6"/>
<dbReference type="GO" id="GO:0007200">
    <property type="term" value="P:phospholipase C-activating G protein-coupled receptor signaling pathway"/>
    <property type="evidence" value="ECO:0007669"/>
    <property type="project" value="InterPro"/>
</dbReference>
<dbReference type="InterPro" id="IPR037607">
    <property type="entry name" value="DGK"/>
</dbReference>
<dbReference type="InterPro" id="IPR017438">
    <property type="entry name" value="ATP-NAD_kinase_N"/>
</dbReference>
<dbReference type="PANTHER" id="PTHR11255:SF121">
    <property type="entry name" value="DIACYLGLYCEROL KINASE (ATP)"/>
    <property type="match status" value="1"/>
</dbReference>
<evidence type="ECO:0000256" key="3">
    <source>
        <dbReference type="ARBA" id="ARBA00022741"/>
    </source>
</evidence>
<evidence type="ECO:0000259" key="7">
    <source>
        <dbReference type="PROSITE" id="PS50146"/>
    </source>
</evidence>
<dbReference type="EMBL" id="HBNR01004526">
    <property type="protein sequence ID" value="CAE4563402.1"/>
    <property type="molecule type" value="Transcribed_RNA"/>
</dbReference>
<dbReference type="GO" id="GO:0004143">
    <property type="term" value="F:ATP-dependent diacylglycerol kinase activity"/>
    <property type="evidence" value="ECO:0007669"/>
    <property type="project" value="UniProtKB-EC"/>
</dbReference>
<keyword evidence="5 6" id="KW-0067">ATP-binding</keyword>
<evidence type="ECO:0000256" key="5">
    <source>
        <dbReference type="ARBA" id="ARBA00022840"/>
    </source>
</evidence>
<keyword evidence="2 6" id="KW-0808">Transferase</keyword>
<dbReference type="Gene3D" id="3.40.50.10330">
    <property type="entry name" value="Probable inorganic polyphosphate/atp-NAD kinase, domain 1"/>
    <property type="match status" value="1"/>
</dbReference>
<dbReference type="SMART" id="SM00045">
    <property type="entry name" value="DAGKa"/>
    <property type="match status" value="1"/>
</dbReference>
<dbReference type="PANTHER" id="PTHR11255">
    <property type="entry name" value="DIACYLGLYCEROL KINASE"/>
    <property type="match status" value="1"/>
</dbReference>
<dbReference type="InterPro" id="IPR016064">
    <property type="entry name" value="NAD/diacylglycerol_kinase_sf"/>
</dbReference>
<organism evidence="8">
    <name type="scientific">Alexandrium monilatum</name>
    <dbReference type="NCBI Taxonomy" id="311494"/>
    <lineage>
        <taxon>Eukaryota</taxon>
        <taxon>Sar</taxon>
        <taxon>Alveolata</taxon>
        <taxon>Dinophyceae</taxon>
        <taxon>Gonyaulacales</taxon>
        <taxon>Pyrocystaceae</taxon>
        <taxon>Alexandrium</taxon>
    </lineage>
</organism>
<sequence length="527" mass="58297">MVAAMMFCCHKPELVHDSLDMVTEENSPMTMFQDELFANELEEPRPMADARQEPEDAGAICDEPMKVPVLSPPPEPKEAPDRLTRRHPIFIVIVNPKSGGNTAGEFLALPTSGFEVDEPDGVRATVFSYAITDPSKAGFKHLAREVEAVPEGQRARCIVAGGDGTVMWTIEEMFKAGIPVNRVSLGIVPFGTGNDFANVTGWGTKGPPKDFLKEKQGFKGLEDYVRRWLRADSKSYDIWEVSLRTHKSGSLQFIDDGKKVCTDKHVQRHHIKELPEGGLEMSKYMCNYFSMGLDARIGVGFDKNRQGGQAANKAVYGWEGTKKLLFKRKGLIANITESMRLVENSKTMEKACDGHDQSSYPSGEVVFTTENSQEAEGDRLLGNPVNLIFLNIPSIAGGLDIWNWSDRNMGTNASRELLQARQDFADGKLECLAYRTGIGYVLEQVRAPPVSGRGHRVYSGGGPLRLKFKSPTDEGFIKGTSHCKGRTYMQVDGEYFIVREPDSVVIRHHCAIQVLVNAETPSGCCAR</sequence>
<keyword evidence="3 6" id="KW-0547">Nucleotide-binding</keyword>
<dbReference type="InterPro" id="IPR001206">
    <property type="entry name" value="Diacylglycerol_kinase_cat_dom"/>
</dbReference>
<dbReference type="Pfam" id="PF00781">
    <property type="entry name" value="DAGK_cat"/>
    <property type="match status" value="1"/>
</dbReference>
<evidence type="ECO:0000313" key="8">
    <source>
        <dbReference type="EMBL" id="CAE4563402.1"/>
    </source>
</evidence>
<proteinExistence type="inferred from homology"/>
<protein>
    <recommendedName>
        <fullName evidence="6">Diacylglycerol kinase</fullName>
        <shortName evidence="6">DAG kinase</shortName>
        <ecNumber evidence="6">2.7.1.107</ecNumber>
    </recommendedName>
</protein>
<comment type="similarity">
    <text evidence="1 6">Belongs to the eukaryotic diacylglycerol kinase family.</text>
</comment>
<dbReference type="SUPFAM" id="SSF111331">
    <property type="entry name" value="NAD kinase/diacylglycerol kinase-like"/>
    <property type="match status" value="1"/>
</dbReference>
<evidence type="ECO:0000256" key="6">
    <source>
        <dbReference type="RuleBase" id="RU361128"/>
    </source>
</evidence>
<evidence type="ECO:0000256" key="1">
    <source>
        <dbReference type="ARBA" id="ARBA00009280"/>
    </source>
</evidence>
<reference evidence="8" key="1">
    <citation type="submission" date="2021-01" db="EMBL/GenBank/DDBJ databases">
        <authorList>
            <person name="Corre E."/>
            <person name="Pelletier E."/>
            <person name="Niang G."/>
            <person name="Scheremetjew M."/>
            <person name="Finn R."/>
            <person name="Kale V."/>
            <person name="Holt S."/>
            <person name="Cochrane G."/>
            <person name="Meng A."/>
            <person name="Brown T."/>
            <person name="Cohen L."/>
        </authorList>
    </citation>
    <scope>NUCLEOTIDE SEQUENCE</scope>
    <source>
        <strain evidence="8">CCMP3105</strain>
    </source>
</reference>
<dbReference type="GO" id="GO:0016020">
    <property type="term" value="C:membrane"/>
    <property type="evidence" value="ECO:0007669"/>
    <property type="project" value="TreeGrafter"/>
</dbReference>
<evidence type="ECO:0000256" key="2">
    <source>
        <dbReference type="ARBA" id="ARBA00022679"/>
    </source>
</evidence>
<dbReference type="PROSITE" id="PS50146">
    <property type="entry name" value="DAGK"/>
    <property type="match status" value="1"/>
</dbReference>
<dbReference type="InterPro" id="IPR000756">
    <property type="entry name" value="Diacylglycerol_kin_accessory"/>
</dbReference>
<keyword evidence="4 6" id="KW-0418">Kinase</keyword>
<dbReference type="AlphaFoldDB" id="A0A7S4V475"/>
<feature type="domain" description="DAGKc" evidence="7">
    <location>
        <begin position="85"/>
        <end position="245"/>
    </location>
</feature>
<dbReference type="GO" id="GO:0005524">
    <property type="term" value="F:ATP binding"/>
    <property type="evidence" value="ECO:0007669"/>
    <property type="project" value="UniProtKB-KW"/>
</dbReference>
<dbReference type="SMART" id="SM00046">
    <property type="entry name" value="DAGKc"/>
    <property type="match status" value="1"/>
</dbReference>
<accession>A0A7S4V475</accession>
<gene>
    <name evidence="8" type="ORF">AMON00008_LOCUS3021</name>
</gene>
<name>A0A7S4V475_9DINO</name>